<dbReference type="GO" id="GO:0043565">
    <property type="term" value="F:sequence-specific DNA binding"/>
    <property type="evidence" value="ECO:0007669"/>
    <property type="project" value="InterPro"/>
</dbReference>
<dbReference type="GO" id="GO:0003700">
    <property type="term" value="F:DNA-binding transcription factor activity"/>
    <property type="evidence" value="ECO:0007669"/>
    <property type="project" value="InterPro"/>
</dbReference>
<dbReference type="SMART" id="SM00342">
    <property type="entry name" value="HTH_ARAC"/>
    <property type="match status" value="1"/>
</dbReference>
<keyword evidence="2 5" id="KW-0238">DNA-binding</keyword>
<evidence type="ECO:0000256" key="1">
    <source>
        <dbReference type="ARBA" id="ARBA00023015"/>
    </source>
</evidence>
<accession>A0A1H6QDR4</accession>
<dbReference type="InterPro" id="IPR018060">
    <property type="entry name" value="HTH_AraC"/>
</dbReference>
<evidence type="ECO:0000313" key="5">
    <source>
        <dbReference type="EMBL" id="SEI37650.1"/>
    </source>
</evidence>
<dbReference type="PANTHER" id="PTHR43280">
    <property type="entry name" value="ARAC-FAMILY TRANSCRIPTIONAL REGULATOR"/>
    <property type="match status" value="1"/>
</dbReference>
<evidence type="ECO:0000256" key="2">
    <source>
        <dbReference type="ARBA" id="ARBA00023125"/>
    </source>
</evidence>
<dbReference type="PANTHER" id="PTHR43280:SF28">
    <property type="entry name" value="HTH-TYPE TRANSCRIPTIONAL ACTIVATOR RHAS"/>
    <property type="match status" value="1"/>
</dbReference>
<evidence type="ECO:0000313" key="6">
    <source>
        <dbReference type="Proteomes" id="UP000199532"/>
    </source>
</evidence>
<dbReference type="Gene3D" id="1.10.10.60">
    <property type="entry name" value="Homeodomain-like"/>
    <property type="match status" value="1"/>
</dbReference>
<dbReference type="SUPFAM" id="SSF46689">
    <property type="entry name" value="Homeodomain-like"/>
    <property type="match status" value="1"/>
</dbReference>
<proteinExistence type="predicted"/>
<feature type="domain" description="HTH araC/xylS-type" evidence="4">
    <location>
        <begin position="218"/>
        <end position="314"/>
    </location>
</feature>
<evidence type="ECO:0000256" key="3">
    <source>
        <dbReference type="ARBA" id="ARBA00023163"/>
    </source>
</evidence>
<sequence length="314" mass="36390">MEPLQYIKCLQNDPVNNNSARKLYLSDTRYGQSEIYFEQINSGFWVLSLKTEEKIDSSYVYQPKTAKSSYYSINYYETRSSIGYQINHEIKWAKNIAVFSGPSTTYQIYVRKKVPVVCYRLVFSITYLNRLLNFAADNTPFFLIEDGNVNDPIIRITSESETMAIQKLHYLLKYAREDFNSLLSITASAFEITNLFFKASAPVSAVLKIPKADEELVARVIHELEAHLQEKFPGINALAATFYISPSKLKNTFKTIYHTTPLVYFRKLQMIYAYDVLNRKEMTIKELAIVLGFKKSSTFSIWFKRYTGKLPNEI</sequence>
<dbReference type="InterPro" id="IPR009057">
    <property type="entry name" value="Homeodomain-like_sf"/>
</dbReference>
<keyword evidence="1" id="KW-0805">Transcription regulation</keyword>
<name>A0A1H6QDR4_9BACT</name>
<evidence type="ECO:0000259" key="4">
    <source>
        <dbReference type="PROSITE" id="PS01124"/>
    </source>
</evidence>
<keyword evidence="3" id="KW-0804">Transcription</keyword>
<keyword evidence="6" id="KW-1185">Reference proteome</keyword>
<gene>
    <name evidence="5" type="ORF">SAMN04487995_0161</name>
</gene>
<dbReference type="PROSITE" id="PS01124">
    <property type="entry name" value="HTH_ARAC_FAMILY_2"/>
    <property type="match status" value="1"/>
</dbReference>
<dbReference type="EMBL" id="FNXY01000001">
    <property type="protein sequence ID" value="SEI37650.1"/>
    <property type="molecule type" value="Genomic_DNA"/>
</dbReference>
<organism evidence="5 6">
    <name type="scientific">Dyadobacter koreensis</name>
    <dbReference type="NCBI Taxonomy" id="408657"/>
    <lineage>
        <taxon>Bacteria</taxon>
        <taxon>Pseudomonadati</taxon>
        <taxon>Bacteroidota</taxon>
        <taxon>Cytophagia</taxon>
        <taxon>Cytophagales</taxon>
        <taxon>Spirosomataceae</taxon>
        <taxon>Dyadobacter</taxon>
    </lineage>
</organism>
<dbReference type="Proteomes" id="UP000199532">
    <property type="component" value="Unassembled WGS sequence"/>
</dbReference>
<dbReference type="Pfam" id="PF12833">
    <property type="entry name" value="HTH_18"/>
    <property type="match status" value="1"/>
</dbReference>
<reference evidence="5 6" key="1">
    <citation type="submission" date="2016-10" db="EMBL/GenBank/DDBJ databases">
        <authorList>
            <person name="de Groot N.N."/>
        </authorList>
    </citation>
    <scope>NUCLEOTIDE SEQUENCE [LARGE SCALE GENOMIC DNA]</scope>
    <source>
        <strain evidence="5 6">DSM 19938</strain>
    </source>
</reference>
<dbReference type="AlphaFoldDB" id="A0A1H6QDR4"/>
<dbReference type="STRING" id="408657.SAMN04487995_0161"/>
<protein>
    <submittedName>
        <fullName evidence="5">AraC-type DNA-binding protein</fullName>
    </submittedName>
</protein>